<protein>
    <submittedName>
        <fullName evidence="1">Tail assembly chaperone protein</fullName>
    </submittedName>
</protein>
<sequence>MEVKTITIPELRKKAFEVHTSIRNMKRMFAYQLAVAKVSDELDNDDVVGQISASLKGLDETLAFVRAILDLDDDAYEKLLDLDSERVQKISETITGYMLGLSDEQLEESKGEESPKK</sequence>
<accession>A0A8S5PE82</accession>
<evidence type="ECO:0000313" key="1">
    <source>
        <dbReference type="EMBL" id="DAE04917.1"/>
    </source>
</evidence>
<dbReference type="Pfam" id="PF06896">
    <property type="entry name" value="Phage_TAC_3"/>
    <property type="match status" value="1"/>
</dbReference>
<dbReference type="InterPro" id="IPR009681">
    <property type="entry name" value="Phage_TAC_Siphoviridae"/>
</dbReference>
<organism evidence="1">
    <name type="scientific">Siphoviridae sp. ct5TL29</name>
    <dbReference type="NCBI Taxonomy" id="2825336"/>
    <lineage>
        <taxon>Viruses</taxon>
        <taxon>Duplodnaviria</taxon>
        <taxon>Heunggongvirae</taxon>
        <taxon>Uroviricota</taxon>
        <taxon>Caudoviricetes</taxon>
    </lineage>
</organism>
<name>A0A8S5PE82_9CAUD</name>
<reference evidence="1" key="1">
    <citation type="journal article" date="2021" name="Proc. Natl. Acad. Sci. U.S.A.">
        <title>A Catalog of Tens of Thousands of Viruses from Human Metagenomes Reveals Hidden Associations with Chronic Diseases.</title>
        <authorList>
            <person name="Tisza M.J."/>
            <person name="Buck C.B."/>
        </authorList>
    </citation>
    <scope>NUCLEOTIDE SEQUENCE</scope>
    <source>
        <strain evidence="1">Ct5TL29</strain>
    </source>
</reference>
<dbReference type="EMBL" id="BK015398">
    <property type="protein sequence ID" value="DAE04917.1"/>
    <property type="molecule type" value="Genomic_DNA"/>
</dbReference>
<proteinExistence type="predicted"/>